<dbReference type="Proteomes" id="UP000284495">
    <property type="component" value="Unassembled WGS sequence"/>
</dbReference>
<reference evidence="3 4" key="1">
    <citation type="submission" date="2018-08" db="EMBL/GenBank/DDBJ databases">
        <title>A genome reference for cultivated species of the human gut microbiota.</title>
        <authorList>
            <person name="Zou Y."/>
            <person name="Xue W."/>
            <person name="Luo G."/>
        </authorList>
    </citation>
    <scope>NUCLEOTIDE SEQUENCE [LARGE SCALE GENOMIC DNA]</scope>
    <source>
        <strain evidence="3 4">AF38-2</strain>
    </source>
</reference>
<keyword evidence="1" id="KW-0732">Signal</keyword>
<evidence type="ECO:0008006" key="6">
    <source>
        <dbReference type="Google" id="ProtNLM"/>
    </source>
</evidence>
<feature type="signal peptide" evidence="1">
    <location>
        <begin position="1"/>
        <end position="19"/>
    </location>
</feature>
<reference evidence="2 5" key="2">
    <citation type="journal article" date="2019" name="Nat. Med.">
        <title>A library of human gut bacterial isolates paired with longitudinal multiomics data enables mechanistic microbiome research.</title>
        <authorList>
            <person name="Poyet M."/>
            <person name="Groussin M."/>
            <person name="Gibbons S.M."/>
            <person name="Avila-Pacheco J."/>
            <person name="Jiang X."/>
            <person name="Kearney S.M."/>
            <person name="Perrotta A.R."/>
            <person name="Berdy B."/>
            <person name="Zhao S."/>
            <person name="Lieberman T.D."/>
            <person name="Swanson P.K."/>
            <person name="Smith M."/>
            <person name="Roesemann S."/>
            <person name="Alexander J.E."/>
            <person name="Rich S.A."/>
            <person name="Livny J."/>
            <person name="Vlamakis H."/>
            <person name="Clish C."/>
            <person name="Bullock K."/>
            <person name="Deik A."/>
            <person name="Scott J."/>
            <person name="Pierce K.A."/>
            <person name="Xavier R.J."/>
            <person name="Alm E.J."/>
        </authorList>
    </citation>
    <scope>NUCLEOTIDE SEQUENCE [LARGE SCALE GENOMIC DNA]</scope>
    <source>
        <strain evidence="2 5">BIOML-A73</strain>
    </source>
</reference>
<evidence type="ECO:0000256" key="1">
    <source>
        <dbReference type="SAM" id="SignalP"/>
    </source>
</evidence>
<proteinExistence type="predicted"/>
<comment type="caution">
    <text evidence="3">The sequence shown here is derived from an EMBL/GenBank/DDBJ whole genome shotgun (WGS) entry which is preliminary data.</text>
</comment>
<dbReference type="EMBL" id="QROO01000011">
    <property type="protein sequence ID" value="RHL38147.1"/>
    <property type="molecule type" value="Genomic_DNA"/>
</dbReference>
<protein>
    <recommendedName>
        <fullName evidence="6">DUF4198 domain-containing protein</fullName>
    </recommendedName>
</protein>
<evidence type="ECO:0000313" key="5">
    <source>
        <dbReference type="Proteomes" id="UP000474077"/>
    </source>
</evidence>
<dbReference type="PROSITE" id="PS51257">
    <property type="entry name" value="PROKAR_LIPOPROTEIN"/>
    <property type="match status" value="1"/>
</dbReference>
<sequence>MIKNLKICTLIACSLIIGAACSSDTEPDTTPAPDKKPEQPQIGETITYRAQVWAEKNDIEELYGGERQFRQNLATMFRNTTIFWNESPNKFNYYFEWVVGEGDDNLVIYEIGPGEKSKTQYNKFKDKAYGELNTDKYDFVLFLALHCPKGEGGLSCGGGGKSKQSVVQAYFDGEQNIFKEKWPEKGTYSNLGHEYGHVRGAQDLYQYMIEAKNNPVSHEAYDYPKCNMGTGYQEWSDYCSAIFNHNAQYKQITSDMTQSTYPKQMLVRVTKDGKPQRTTVKFWGSRATFRDIYNDPERAPYMTKKTNGNGEFTINDIYRMFIPEYKNNGAPNLPPKSPVDEFPFTRWYCFVVEVELDNGESKYVWLSDLDIVPEYLNGGQEEPYVFEIKL</sequence>
<name>A0A415KPJ3_9BACE</name>
<feature type="chain" id="PRO_5036350328" description="DUF4198 domain-containing protein" evidence="1">
    <location>
        <begin position="20"/>
        <end position="390"/>
    </location>
</feature>
<evidence type="ECO:0000313" key="3">
    <source>
        <dbReference type="EMBL" id="RHL38147.1"/>
    </source>
</evidence>
<dbReference type="RefSeq" id="WP_053095294.1">
    <property type="nucleotide sequence ID" value="NZ_AP031409.1"/>
</dbReference>
<evidence type="ECO:0000313" key="2">
    <source>
        <dbReference type="EMBL" id="KAB6084717.1"/>
    </source>
</evidence>
<evidence type="ECO:0000313" key="4">
    <source>
        <dbReference type="Proteomes" id="UP000284495"/>
    </source>
</evidence>
<accession>A0A415KPJ3</accession>
<dbReference type="AlphaFoldDB" id="A0A415KPJ3"/>
<organism evidence="3 4">
    <name type="scientific">Bacteroides xylanisolvens</name>
    <dbReference type="NCBI Taxonomy" id="371601"/>
    <lineage>
        <taxon>Bacteria</taxon>
        <taxon>Pseudomonadati</taxon>
        <taxon>Bacteroidota</taxon>
        <taxon>Bacteroidia</taxon>
        <taxon>Bacteroidales</taxon>
        <taxon>Bacteroidaceae</taxon>
        <taxon>Bacteroides</taxon>
    </lineage>
</organism>
<gene>
    <name evidence="3" type="ORF">DW027_10500</name>
    <name evidence="2" type="ORF">GA560_07055</name>
</gene>
<dbReference type="Proteomes" id="UP000474077">
    <property type="component" value="Unassembled WGS sequence"/>
</dbReference>
<dbReference type="EMBL" id="WDER01000013">
    <property type="protein sequence ID" value="KAB6084717.1"/>
    <property type="molecule type" value="Genomic_DNA"/>
</dbReference>